<organism evidence="6 7">
    <name type="scientific">Penicillium subrubescens</name>
    <dbReference type="NCBI Taxonomy" id="1316194"/>
    <lineage>
        <taxon>Eukaryota</taxon>
        <taxon>Fungi</taxon>
        <taxon>Dikarya</taxon>
        <taxon>Ascomycota</taxon>
        <taxon>Pezizomycotina</taxon>
        <taxon>Eurotiomycetes</taxon>
        <taxon>Eurotiomycetidae</taxon>
        <taxon>Eurotiales</taxon>
        <taxon>Aspergillaceae</taxon>
        <taxon>Penicillium</taxon>
    </lineage>
</organism>
<name>A0A1Q5UAI4_9EURO</name>
<dbReference type="PANTHER" id="PTHR37543">
    <property type="entry name" value="CCCH ZINC FINGER DNA BINDING PROTEIN (AFU_ORTHOLOGUE AFUA_5G12760)"/>
    <property type="match status" value="1"/>
</dbReference>
<feature type="domain" description="DUF7923" evidence="3">
    <location>
        <begin position="67"/>
        <end position="169"/>
    </location>
</feature>
<evidence type="ECO:0000313" key="7">
    <source>
        <dbReference type="Proteomes" id="UP000186955"/>
    </source>
</evidence>
<dbReference type="Pfam" id="PF25540">
    <property type="entry name" value="DUF7923"/>
    <property type="match status" value="1"/>
</dbReference>
<dbReference type="AlphaFoldDB" id="A0A1Q5UAI4"/>
<evidence type="ECO:0000313" key="6">
    <source>
        <dbReference type="EMBL" id="OKP09494.1"/>
    </source>
</evidence>
<comment type="caution">
    <text evidence="6">The sequence shown here is derived from an EMBL/GenBank/DDBJ whole genome shotgun (WGS) entry which is preliminary data.</text>
</comment>
<dbReference type="InterPro" id="IPR000571">
    <property type="entry name" value="Znf_CCCH"/>
</dbReference>
<evidence type="ECO:0000259" key="3">
    <source>
        <dbReference type="Pfam" id="PF25540"/>
    </source>
</evidence>
<protein>
    <recommendedName>
        <fullName evidence="8">C3H1-type domain-containing protein</fullName>
    </recommendedName>
</protein>
<evidence type="ECO:0008006" key="8">
    <source>
        <dbReference type="Google" id="ProtNLM"/>
    </source>
</evidence>
<feature type="domain" description="Tandem CCCH zinc finger" evidence="5">
    <location>
        <begin position="341"/>
        <end position="393"/>
    </location>
</feature>
<feature type="coiled-coil region" evidence="1">
    <location>
        <begin position="25"/>
        <end position="62"/>
    </location>
</feature>
<feature type="compositionally biased region" description="Polar residues" evidence="2">
    <location>
        <begin position="409"/>
        <end position="427"/>
    </location>
</feature>
<evidence type="ECO:0000259" key="5">
    <source>
        <dbReference type="Pfam" id="PF25543"/>
    </source>
</evidence>
<dbReference type="InterPro" id="IPR057654">
    <property type="entry name" value="Znf-CCCH_tandem"/>
</dbReference>
<accession>A0A1Q5UAI4</accession>
<feature type="region of interest" description="Disordered" evidence="2">
    <location>
        <begin position="403"/>
        <end position="427"/>
    </location>
</feature>
<dbReference type="InterPro" id="IPR057683">
    <property type="entry name" value="DUF7923"/>
</dbReference>
<proteinExistence type="predicted"/>
<dbReference type="Proteomes" id="UP000186955">
    <property type="component" value="Unassembled WGS sequence"/>
</dbReference>
<evidence type="ECO:0000259" key="4">
    <source>
        <dbReference type="Pfam" id="PF25542"/>
    </source>
</evidence>
<dbReference type="STRING" id="1316194.A0A1Q5UAI4"/>
<keyword evidence="1" id="KW-0175">Coiled coil</keyword>
<evidence type="ECO:0000256" key="1">
    <source>
        <dbReference type="SAM" id="Coils"/>
    </source>
</evidence>
<dbReference type="Pfam" id="PF25542">
    <property type="entry name" value="zf-CCCH_12"/>
    <property type="match status" value="1"/>
</dbReference>
<sequence>MLRDSDIDSLTNHLGALSKENQKHHETLQDVLKQFKNLLEDYNSLKSDYEEVKEGREKYKKQARGQFQDHFIKAGAEGGIKAARELSDSVRELMHSTLGMQADQCRIMVRVYANMLGLSKTLARAGLCGHEARSLASFTSAFNRAQDLFDFVDAAEKKEGSDFKIRGGFLTICKPAGISLHSQQVLTRCFELQKCSDFSPIPTSADISTLRAATILGLGTCKYGNSCIKQHVMPGQTLSVTPADESPKQLWSTPTTVGRSKEFLFTHLPPMSLKAEGRIAVNKDGERLDTYCPHPSMDAMDEYHHRAKEHKVCNSYHLSGECGDKSCLYDHSDVSDTIFEALRYILRQHPCPRAGACRSIKCYKGHLCQKPNCRPVGGWPCRFDYRAHILDLKVSQLVPPVAQAEEEQSQVSGDSHEGTSSPGTLIF</sequence>
<dbReference type="Pfam" id="PF25543">
    <property type="entry name" value="zf-CCCH_tandem"/>
    <property type="match status" value="1"/>
</dbReference>
<dbReference type="PANTHER" id="PTHR37543:SF1">
    <property type="entry name" value="CCCH ZINC FINGER DNA BINDING PROTEIN (AFU_ORTHOLOGUE AFUA_5G12760)"/>
    <property type="match status" value="1"/>
</dbReference>
<evidence type="ECO:0000256" key="2">
    <source>
        <dbReference type="SAM" id="MobiDB-lite"/>
    </source>
</evidence>
<reference evidence="6 7" key="1">
    <citation type="submission" date="2016-10" db="EMBL/GenBank/DDBJ databases">
        <title>Genome sequence of the ascomycete fungus Penicillium subrubescens.</title>
        <authorList>
            <person name="De Vries R.P."/>
            <person name="Peng M."/>
            <person name="Dilokpimol A."/>
            <person name="Hilden K."/>
            <person name="Makela M.R."/>
            <person name="Grigoriev I."/>
            <person name="Riley R."/>
            <person name="Granchi Z."/>
        </authorList>
    </citation>
    <scope>NUCLEOTIDE SEQUENCE [LARGE SCALE GENOMIC DNA]</scope>
    <source>
        <strain evidence="6 7">CBS 132785</strain>
    </source>
</reference>
<dbReference type="EMBL" id="MNBE01000509">
    <property type="protein sequence ID" value="OKP09494.1"/>
    <property type="molecule type" value="Genomic_DNA"/>
</dbReference>
<gene>
    <name evidence="6" type="ORF">PENSUB_5143</name>
</gene>
<keyword evidence="7" id="KW-1185">Reference proteome</keyword>
<feature type="domain" description="C3H1-type" evidence="4">
    <location>
        <begin position="305"/>
        <end position="333"/>
    </location>
</feature>